<feature type="region of interest" description="Disordered" evidence="1">
    <location>
        <begin position="61"/>
        <end position="81"/>
    </location>
</feature>
<evidence type="ECO:0000256" key="1">
    <source>
        <dbReference type="SAM" id="MobiDB-lite"/>
    </source>
</evidence>
<keyword evidence="3" id="KW-1185">Reference proteome</keyword>
<proteinExistence type="predicted"/>
<dbReference type="EMBL" id="MU001492">
    <property type="protein sequence ID" value="KAF2451185.1"/>
    <property type="molecule type" value="Genomic_DNA"/>
</dbReference>
<evidence type="ECO:0000313" key="3">
    <source>
        <dbReference type="Proteomes" id="UP000799764"/>
    </source>
</evidence>
<dbReference type="AlphaFoldDB" id="A0A9P4PVR8"/>
<reference evidence="2" key="1">
    <citation type="journal article" date="2020" name="Stud. Mycol.">
        <title>101 Dothideomycetes genomes: a test case for predicting lifestyles and emergence of pathogens.</title>
        <authorList>
            <person name="Haridas S."/>
            <person name="Albert R."/>
            <person name="Binder M."/>
            <person name="Bloem J."/>
            <person name="Labutti K."/>
            <person name="Salamov A."/>
            <person name="Andreopoulos B."/>
            <person name="Baker S."/>
            <person name="Barry K."/>
            <person name="Bills G."/>
            <person name="Bluhm B."/>
            <person name="Cannon C."/>
            <person name="Castanera R."/>
            <person name="Culley D."/>
            <person name="Daum C."/>
            <person name="Ezra D."/>
            <person name="Gonzalez J."/>
            <person name="Henrissat B."/>
            <person name="Kuo A."/>
            <person name="Liang C."/>
            <person name="Lipzen A."/>
            <person name="Lutzoni F."/>
            <person name="Magnuson J."/>
            <person name="Mondo S."/>
            <person name="Nolan M."/>
            <person name="Ohm R."/>
            <person name="Pangilinan J."/>
            <person name="Park H.-J."/>
            <person name="Ramirez L."/>
            <person name="Alfaro M."/>
            <person name="Sun H."/>
            <person name="Tritt A."/>
            <person name="Yoshinaga Y."/>
            <person name="Zwiers L.-H."/>
            <person name="Turgeon B."/>
            <person name="Goodwin S."/>
            <person name="Spatafora J."/>
            <person name="Crous P."/>
            <person name="Grigoriev I."/>
        </authorList>
    </citation>
    <scope>NUCLEOTIDE SEQUENCE</scope>
    <source>
        <strain evidence="2">CBS 690.94</strain>
    </source>
</reference>
<feature type="compositionally biased region" description="Low complexity" evidence="1">
    <location>
        <begin position="255"/>
        <end position="271"/>
    </location>
</feature>
<accession>A0A9P4PVR8</accession>
<protein>
    <submittedName>
        <fullName evidence="2">Uncharacterized protein</fullName>
    </submittedName>
</protein>
<organism evidence="2 3">
    <name type="scientific">Karstenula rhodostoma CBS 690.94</name>
    <dbReference type="NCBI Taxonomy" id="1392251"/>
    <lineage>
        <taxon>Eukaryota</taxon>
        <taxon>Fungi</taxon>
        <taxon>Dikarya</taxon>
        <taxon>Ascomycota</taxon>
        <taxon>Pezizomycotina</taxon>
        <taxon>Dothideomycetes</taxon>
        <taxon>Pleosporomycetidae</taxon>
        <taxon>Pleosporales</taxon>
        <taxon>Massarineae</taxon>
        <taxon>Didymosphaeriaceae</taxon>
        <taxon>Karstenula</taxon>
    </lineage>
</organism>
<evidence type="ECO:0000313" key="2">
    <source>
        <dbReference type="EMBL" id="KAF2451185.1"/>
    </source>
</evidence>
<gene>
    <name evidence="2" type="ORF">P171DRAFT_417</name>
</gene>
<dbReference type="Proteomes" id="UP000799764">
    <property type="component" value="Unassembled WGS sequence"/>
</dbReference>
<name>A0A9P4PVR8_9PLEO</name>
<feature type="compositionally biased region" description="Polar residues" evidence="1">
    <location>
        <begin position="214"/>
        <end position="235"/>
    </location>
</feature>
<comment type="caution">
    <text evidence="2">The sequence shown here is derived from an EMBL/GenBank/DDBJ whole genome shotgun (WGS) entry which is preliminary data.</text>
</comment>
<sequence length="271" mass="29639">MYELRAPWSGFPAGWVRLAAERAGRRSQAGMPSGRERVIDGWRSVGVFGACLLFTRLVHDGGGGRHKRRRRNAGTDSEQGPFALRPRRLAGCLLPSYRAPWLHCSLASLPWLPWLPWLPTDAPGVRAEQAPVRGLWRHHHHQQGPGVLRGGPLRPLPAVSTARAASRRFKAIVRACDISDCDTDRDRDRYRPAACSHLQAPVCHFPDAPEQDPANGTPSLSLCTTSRPRRTTQCPSDHACRGLPGRTGTDAWPRSPASSPSANPSANPSAM</sequence>
<feature type="region of interest" description="Disordered" evidence="1">
    <location>
        <begin position="206"/>
        <end position="271"/>
    </location>
</feature>